<feature type="region of interest" description="Disordered" evidence="2">
    <location>
        <begin position="405"/>
        <end position="432"/>
    </location>
</feature>
<sequence length="824" mass="87916">MTSKPASKQPNTTVPSVNKFSPDKFSSSKTSNGPQKFGGQSAKIAPQKTWSSQQTKSTQANASVQPNKSMQQSQPKPTFQSPSSNQLQTPLPQQPTVRAPSPTTNKQWDQTNLDKGIPTPSFLVEMRKNLKKRDGVSGDGANAADGRVGGSVGGAEMKNGAVETAADATSAISIGVGDGMDSKFDGSDSLKQSAMHTSTASYAATITAVDNKSSNDQNKPSKSASAPASNLSTSPRHNELSARRSRLVARANHVANATESVPSKLKEPPSPGTKSEVSGTGTNVNNKSNQRRERILAKVRANTNKSICSNHSQSTPQQLTNDQSISDKRVQSPALAAKIKVTSPHADEVEMLFANEGFQISSSSDELGDIPLARKESTDSISINEVQQNTTKQSSLMFMAVAKKSQNVDDGSRTNNFTPQKSKLNGSGLLSQQQRLHMASTPKIRGNCHYRRDNFENEKSQAGLLWEEQEFQAESPEEEDAMPSALDSNNVGTKQVQRRGSYSQGISNTPNSKLPFNPSPQSQTQYLGHPDDEKPHNIHQAYSLNERAPSTISAISGLSNPSCFPQDSPFGHLQQPMLGGGSTGFSHSGSGAFMNAAAIKESTSFNSVNSGLSGINRVGNSGGGEFSNTGINNVSSSPRASSGMGISAFSSGVENENRRLREQLNAARKKLEEKDAIISQLMKRIADLEHTTNTSSSAGEVTKNNASGIRSYSMDQDSYAMSSLWDHSRPASDVYARSSFHANRSPSADAESISMSSPPQQLSVTTIMKQSPNTTITSSTASVTTANSAKSHQRGNSSRSFPVRRSPNRMGGTAGGGDDRRFQC</sequence>
<feature type="compositionally biased region" description="Polar residues" evidence="2">
    <location>
        <begin position="413"/>
        <end position="432"/>
    </location>
</feature>
<dbReference type="AlphaFoldDB" id="A0ABD3NZA6"/>
<evidence type="ECO:0000313" key="3">
    <source>
        <dbReference type="EMBL" id="KAL3780851.1"/>
    </source>
</evidence>
<feature type="compositionally biased region" description="Polar residues" evidence="2">
    <location>
        <begin position="1"/>
        <end position="34"/>
    </location>
</feature>
<protein>
    <submittedName>
        <fullName evidence="3">Uncharacterized protein</fullName>
    </submittedName>
</protein>
<feature type="compositionally biased region" description="Polar residues" evidence="2">
    <location>
        <begin position="272"/>
        <end position="288"/>
    </location>
</feature>
<feature type="region of interest" description="Disordered" evidence="2">
    <location>
        <begin position="1"/>
        <end position="151"/>
    </location>
</feature>
<feature type="compositionally biased region" description="Low complexity" evidence="2">
    <location>
        <begin position="774"/>
        <end position="790"/>
    </location>
</feature>
<feature type="region of interest" description="Disordered" evidence="2">
    <location>
        <begin position="210"/>
        <end position="292"/>
    </location>
</feature>
<name>A0ABD3NZA6_9STRA</name>
<feature type="compositionally biased region" description="Low complexity" evidence="2">
    <location>
        <begin position="220"/>
        <end position="229"/>
    </location>
</feature>
<feature type="compositionally biased region" description="Polar residues" evidence="2">
    <location>
        <begin position="305"/>
        <end position="324"/>
    </location>
</feature>
<dbReference type="Proteomes" id="UP001530400">
    <property type="component" value="Unassembled WGS sequence"/>
</dbReference>
<feature type="region of interest" description="Disordered" evidence="2">
    <location>
        <begin position="771"/>
        <end position="824"/>
    </location>
</feature>
<keyword evidence="4" id="KW-1185">Reference proteome</keyword>
<evidence type="ECO:0000313" key="4">
    <source>
        <dbReference type="Proteomes" id="UP001530400"/>
    </source>
</evidence>
<feature type="compositionally biased region" description="Acidic residues" evidence="2">
    <location>
        <begin position="471"/>
        <end position="481"/>
    </location>
</feature>
<gene>
    <name evidence="3" type="ORF">ACHAWO_011631</name>
</gene>
<feature type="region of interest" description="Disordered" evidence="2">
    <location>
        <begin position="471"/>
        <end position="534"/>
    </location>
</feature>
<dbReference type="EMBL" id="JALLPJ020000873">
    <property type="protein sequence ID" value="KAL3780851.1"/>
    <property type="molecule type" value="Genomic_DNA"/>
</dbReference>
<keyword evidence="1" id="KW-0175">Coiled coil</keyword>
<accession>A0ABD3NZA6</accession>
<evidence type="ECO:0000256" key="2">
    <source>
        <dbReference type="SAM" id="MobiDB-lite"/>
    </source>
</evidence>
<reference evidence="3 4" key="1">
    <citation type="submission" date="2024-10" db="EMBL/GenBank/DDBJ databases">
        <title>Updated reference genomes for cyclostephanoid diatoms.</title>
        <authorList>
            <person name="Roberts W.R."/>
            <person name="Alverson A.J."/>
        </authorList>
    </citation>
    <scope>NUCLEOTIDE SEQUENCE [LARGE SCALE GENOMIC DNA]</scope>
    <source>
        <strain evidence="3 4">AJA010-31</strain>
    </source>
</reference>
<evidence type="ECO:0000256" key="1">
    <source>
        <dbReference type="SAM" id="Coils"/>
    </source>
</evidence>
<feature type="compositionally biased region" description="Low complexity" evidence="2">
    <location>
        <begin position="80"/>
        <end position="96"/>
    </location>
</feature>
<organism evidence="3 4">
    <name type="scientific">Cyclotella atomus</name>
    <dbReference type="NCBI Taxonomy" id="382360"/>
    <lineage>
        <taxon>Eukaryota</taxon>
        <taxon>Sar</taxon>
        <taxon>Stramenopiles</taxon>
        <taxon>Ochrophyta</taxon>
        <taxon>Bacillariophyta</taxon>
        <taxon>Coscinodiscophyceae</taxon>
        <taxon>Thalassiosirophycidae</taxon>
        <taxon>Stephanodiscales</taxon>
        <taxon>Stephanodiscaceae</taxon>
        <taxon>Cyclotella</taxon>
    </lineage>
</organism>
<feature type="coiled-coil region" evidence="1">
    <location>
        <begin position="650"/>
        <end position="691"/>
    </location>
</feature>
<feature type="compositionally biased region" description="Polar residues" evidence="2">
    <location>
        <begin position="101"/>
        <end position="113"/>
    </location>
</feature>
<feature type="region of interest" description="Disordered" evidence="2">
    <location>
        <begin position="305"/>
        <end position="325"/>
    </location>
</feature>
<feature type="compositionally biased region" description="Polar residues" evidence="2">
    <location>
        <begin position="753"/>
        <end position="763"/>
    </location>
</feature>
<feature type="region of interest" description="Disordered" evidence="2">
    <location>
        <begin position="744"/>
        <end position="763"/>
    </location>
</feature>
<feature type="compositionally biased region" description="Polar residues" evidence="2">
    <location>
        <begin position="48"/>
        <end position="79"/>
    </location>
</feature>
<feature type="compositionally biased region" description="Polar residues" evidence="2">
    <location>
        <begin position="486"/>
        <end position="526"/>
    </location>
</feature>
<comment type="caution">
    <text evidence="3">The sequence shown here is derived from an EMBL/GenBank/DDBJ whole genome shotgun (WGS) entry which is preliminary data.</text>
</comment>
<feature type="region of interest" description="Disordered" evidence="2">
    <location>
        <begin position="179"/>
        <end position="198"/>
    </location>
</feature>
<feature type="compositionally biased region" description="Basic and acidic residues" evidence="2">
    <location>
        <begin position="125"/>
        <end position="136"/>
    </location>
</feature>
<proteinExistence type="predicted"/>